<accession>A0A917A4F3</accession>
<evidence type="ECO:0000256" key="3">
    <source>
        <dbReference type="ARBA" id="ARBA00023172"/>
    </source>
</evidence>
<dbReference type="GO" id="GO:0006310">
    <property type="term" value="P:DNA recombination"/>
    <property type="evidence" value="ECO:0007669"/>
    <property type="project" value="UniProtKB-KW"/>
</dbReference>
<comment type="caution">
    <text evidence="5">The sequence shown here is derived from an EMBL/GenBank/DDBJ whole genome shotgun (WGS) entry which is preliminary data.</text>
</comment>
<name>A0A917A4F3_9STRE</name>
<dbReference type="InterPro" id="IPR011010">
    <property type="entry name" value="DNA_brk_join_enz"/>
</dbReference>
<organism evidence="5 6">
    <name type="scientific">Streptococcus himalayensis</name>
    <dbReference type="NCBI Taxonomy" id="1888195"/>
    <lineage>
        <taxon>Bacteria</taxon>
        <taxon>Bacillati</taxon>
        <taxon>Bacillota</taxon>
        <taxon>Bacilli</taxon>
        <taxon>Lactobacillales</taxon>
        <taxon>Streptococcaceae</taxon>
        <taxon>Streptococcus</taxon>
    </lineage>
</organism>
<sequence length="379" mass="44350">MWIEEHRSGKFNFFERYKDPYTGKWKKVSVLMEKKTPQAQNQAARLLQEKINQKLQIKPNHSDINFETLYKEFKLGWSQSVKNSTIYSTNNIEKVILDNIPGDYLVKNIDRRFLQSIINNLLNEGRSHNFTSKVKSKLKQIMAFAVRMNYIDRNEMLSVEMPKKVLTTEMIQKSKRKYLDQTEFELLMKHLEEESIRDYRVAKYAKIAQVLFMTGMRYGELAALNPETDIDFEHQTIYIQHNYNFRDKERTTPKTVKSDRVIAAPTKVLNIIQQQLITNIENGFDTDFIFINTKGQPINPERVIGALKRHGQKIGIEKNITTHIFRHSHISLLAELGIPLPAIMDRVGHSDSKTTLEIYSHVTKKMGDELIQKLNDLKF</sequence>
<dbReference type="Pfam" id="PF00589">
    <property type="entry name" value="Phage_integrase"/>
    <property type="match status" value="1"/>
</dbReference>
<keyword evidence="2" id="KW-0238">DNA-binding</keyword>
<dbReference type="Gene3D" id="1.10.443.10">
    <property type="entry name" value="Intergrase catalytic core"/>
    <property type="match status" value="1"/>
</dbReference>
<dbReference type="AlphaFoldDB" id="A0A917A4F3"/>
<keyword evidence="3" id="KW-0233">DNA recombination</keyword>
<dbReference type="InterPro" id="IPR013762">
    <property type="entry name" value="Integrase-like_cat_sf"/>
</dbReference>
<dbReference type="EMBL" id="BMJN01000004">
    <property type="protein sequence ID" value="GGE26586.1"/>
    <property type="molecule type" value="Genomic_DNA"/>
</dbReference>
<dbReference type="CDD" id="cd01189">
    <property type="entry name" value="INT_ICEBs1_C_like"/>
    <property type="match status" value="1"/>
</dbReference>
<reference evidence="5" key="1">
    <citation type="journal article" date="2014" name="Int. J. Syst. Evol. Microbiol.">
        <title>Complete genome sequence of Corynebacterium casei LMG S-19264T (=DSM 44701T), isolated from a smear-ripened cheese.</title>
        <authorList>
            <consortium name="US DOE Joint Genome Institute (JGI-PGF)"/>
            <person name="Walter F."/>
            <person name="Albersmeier A."/>
            <person name="Kalinowski J."/>
            <person name="Ruckert C."/>
        </authorList>
    </citation>
    <scope>NUCLEOTIDE SEQUENCE</scope>
    <source>
        <strain evidence="5">CGMCC 1.15533</strain>
    </source>
</reference>
<gene>
    <name evidence="5" type="ORF">GCM10011510_04720</name>
</gene>
<comment type="similarity">
    <text evidence="1">Belongs to the 'phage' integrase family.</text>
</comment>
<evidence type="ECO:0000313" key="6">
    <source>
        <dbReference type="Proteomes" id="UP000660801"/>
    </source>
</evidence>
<keyword evidence="6" id="KW-1185">Reference proteome</keyword>
<evidence type="ECO:0000256" key="1">
    <source>
        <dbReference type="ARBA" id="ARBA00008857"/>
    </source>
</evidence>
<proteinExistence type="inferred from homology"/>
<reference evidence="5" key="2">
    <citation type="submission" date="2020-09" db="EMBL/GenBank/DDBJ databases">
        <authorList>
            <person name="Sun Q."/>
            <person name="Zhou Y."/>
        </authorList>
    </citation>
    <scope>NUCLEOTIDE SEQUENCE</scope>
    <source>
        <strain evidence="5">CGMCC 1.15533</strain>
    </source>
</reference>
<dbReference type="GO" id="GO:0015074">
    <property type="term" value="P:DNA integration"/>
    <property type="evidence" value="ECO:0007669"/>
    <property type="project" value="InterPro"/>
</dbReference>
<dbReference type="PANTHER" id="PTHR30349:SF64">
    <property type="entry name" value="PROPHAGE INTEGRASE INTD-RELATED"/>
    <property type="match status" value="1"/>
</dbReference>
<dbReference type="SUPFAM" id="SSF56349">
    <property type="entry name" value="DNA breaking-rejoining enzymes"/>
    <property type="match status" value="1"/>
</dbReference>
<dbReference type="InterPro" id="IPR002104">
    <property type="entry name" value="Integrase_catalytic"/>
</dbReference>
<dbReference type="PROSITE" id="PS51898">
    <property type="entry name" value="TYR_RECOMBINASE"/>
    <property type="match status" value="1"/>
</dbReference>
<dbReference type="PANTHER" id="PTHR30349">
    <property type="entry name" value="PHAGE INTEGRASE-RELATED"/>
    <property type="match status" value="1"/>
</dbReference>
<feature type="domain" description="Tyr recombinase" evidence="4">
    <location>
        <begin position="174"/>
        <end position="372"/>
    </location>
</feature>
<dbReference type="Proteomes" id="UP000660801">
    <property type="component" value="Unassembled WGS sequence"/>
</dbReference>
<dbReference type="GO" id="GO:0003677">
    <property type="term" value="F:DNA binding"/>
    <property type="evidence" value="ECO:0007669"/>
    <property type="project" value="UniProtKB-KW"/>
</dbReference>
<dbReference type="OrthoDB" id="9803188at2"/>
<dbReference type="InterPro" id="IPR050090">
    <property type="entry name" value="Tyrosine_recombinase_XerCD"/>
</dbReference>
<evidence type="ECO:0000313" key="5">
    <source>
        <dbReference type="EMBL" id="GGE26586.1"/>
    </source>
</evidence>
<dbReference type="InterPro" id="IPR010998">
    <property type="entry name" value="Integrase_recombinase_N"/>
</dbReference>
<dbReference type="RefSeq" id="WP_083201722.1">
    <property type="nucleotide sequence ID" value="NZ_BMJN01000004.1"/>
</dbReference>
<dbReference type="Gene3D" id="1.10.150.130">
    <property type="match status" value="1"/>
</dbReference>
<evidence type="ECO:0000259" key="4">
    <source>
        <dbReference type="PROSITE" id="PS51898"/>
    </source>
</evidence>
<protein>
    <submittedName>
        <fullName evidence="5">Site-specific integrase</fullName>
    </submittedName>
</protein>
<evidence type="ECO:0000256" key="2">
    <source>
        <dbReference type="ARBA" id="ARBA00023125"/>
    </source>
</evidence>